<dbReference type="InterPro" id="IPR039760">
    <property type="entry name" value="MOFRL_protein"/>
</dbReference>
<dbReference type="eggNOG" id="COG2379">
    <property type="taxonomic scope" value="Bacteria"/>
</dbReference>
<dbReference type="PANTHER" id="PTHR12227:SF0">
    <property type="entry name" value="GLYCERATE KINASE"/>
    <property type="match status" value="1"/>
</dbReference>
<proteinExistence type="predicted"/>
<accession>A9D007</accession>
<sequence>MRHRNLLESAFNAVISAAQPKFLRDEHFPKPPKGRVVVLWAGKGVAQVARAFERVWDGPLEGLVVTRCGYAVPCEPIEVVEAAHPIPDRTGLNAAHRMLMLAESLTAYDLLIALITGGGSAFLPAHPVGLSLRDEQALCSALLSSGAPISDMNCVRKHFSEIKGGRLALAAYPAKIVSYIVSDIPGDDLSLVPSGPTIPNSSTRQDALKMVNQYGLKLPAAVLQHLNTATADAADPTDARFKNNLVNLLASPQSSLDAASEIVRSNDIQPWILSDAIEGEAREIGKMHTAMAKHILGRDQPMHKPVCLISGGETTVTLKGSGRGGPNTEFLLSLTIAIDGTQGIDAFAADTDGIDGSGNNAGAFADGTTCARPCRMGLNAKDFLLNNDAYSAFEHLNDLFVPGSTGTNVNDFRAVIVQ</sequence>
<feature type="domain" description="MOFRL-associated" evidence="2">
    <location>
        <begin position="7"/>
        <end position="227"/>
    </location>
</feature>
<dbReference type="EC" id="1.1.1.81" evidence="3"/>
<dbReference type="Pfam" id="PF13660">
    <property type="entry name" value="DUF4147"/>
    <property type="match status" value="1"/>
</dbReference>
<reference evidence="3 4" key="2">
    <citation type="submission" date="2012-06" db="EMBL/GenBank/DDBJ databases">
        <authorList>
            <person name="Fiebig A."/>
        </authorList>
    </citation>
    <scope>NUCLEOTIDE SEQUENCE [LARGE SCALE GENOMIC DNA]</scope>
    <source>
        <strain evidence="3 4">DFL-43</strain>
    </source>
</reference>
<dbReference type="Gene3D" id="3.40.1480.10">
    <property type="entry name" value="MOFRL domain"/>
    <property type="match status" value="1"/>
</dbReference>
<evidence type="ECO:0000259" key="2">
    <source>
        <dbReference type="Pfam" id="PF13660"/>
    </source>
</evidence>
<keyword evidence="3" id="KW-0808">Transferase</keyword>
<dbReference type="GO" id="GO:0016618">
    <property type="term" value="F:hydroxypyruvate reductase [NAD(P)H] activity"/>
    <property type="evidence" value="ECO:0007669"/>
    <property type="project" value="UniProtKB-EC"/>
</dbReference>
<dbReference type="InterPro" id="IPR037035">
    <property type="entry name" value="GK-like_C_sf"/>
</dbReference>
<dbReference type="EMBL" id="ABIA03000002">
    <property type="protein sequence ID" value="EDQ34895.2"/>
    <property type="molecule type" value="Genomic_DNA"/>
</dbReference>
<dbReference type="Proteomes" id="UP000004291">
    <property type="component" value="Chromosome"/>
</dbReference>
<evidence type="ECO:0000313" key="3">
    <source>
        <dbReference type="EMBL" id="EDQ34895.2"/>
    </source>
</evidence>
<organism evidence="3 4">
    <name type="scientific">Hoeflea phototrophica (strain DSM 17068 / NCIMB 14078 / DFL-43)</name>
    <dbReference type="NCBI Taxonomy" id="411684"/>
    <lineage>
        <taxon>Bacteria</taxon>
        <taxon>Pseudomonadati</taxon>
        <taxon>Pseudomonadota</taxon>
        <taxon>Alphaproteobacteria</taxon>
        <taxon>Hyphomicrobiales</taxon>
        <taxon>Rhizobiaceae</taxon>
        <taxon>Hoeflea</taxon>
    </lineage>
</organism>
<dbReference type="AlphaFoldDB" id="A9D007"/>
<keyword evidence="3" id="KW-0418">Kinase</keyword>
<dbReference type="GO" id="GO:0008887">
    <property type="term" value="F:glycerate kinase activity"/>
    <property type="evidence" value="ECO:0007669"/>
    <property type="project" value="InterPro"/>
</dbReference>
<feature type="domain" description="MOFRL" evidence="1">
    <location>
        <begin position="306"/>
        <end position="411"/>
    </location>
</feature>
<dbReference type="InterPro" id="IPR025286">
    <property type="entry name" value="MOFRL_assoc_dom"/>
</dbReference>
<keyword evidence="4" id="KW-1185">Reference proteome</keyword>
<dbReference type="STRING" id="411684.HPDFL43_01820"/>
<evidence type="ECO:0000313" key="4">
    <source>
        <dbReference type="Proteomes" id="UP000004291"/>
    </source>
</evidence>
<protein>
    <submittedName>
        <fullName evidence="3">Putative glycerate kinase</fullName>
        <ecNumber evidence="3">1.1.1.81</ecNumber>
    </submittedName>
</protein>
<dbReference type="OrthoDB" id="9766552at2"/>
<dbReference type="InterPro" id="IPR038614">
    <property type="entry name" value="GK_N_sf"/>
</dbReference>
<dbReference type="GO" id="GO:0005737">
    <property type="term" value="C:cytoplasm"/>
    <property type="evidence" value="ECO:0007669"/>
    <property type="project" value="TreeGrafter"/>
</dbReference>
<dbReference type="HOGENOM" id="CLU_032279_1_1_5"/>
<dbReference type="Pfam" id="PF05161">
    <property type="entry name" value="MOFRL"/>
    <property type="match status" value="1"/>
</dbReference>
<reference evidence="3 4" key="1">
    <citation type="submission" date="2007-10" db="EMBL/GenBank/DDBJ databases">
        <authorList>
            <person name="Wagner-Dobler I."/>
            <person name="Ferriera S."/>
            <person name="Johnson J."/>
            <person name="Kravitz S."/>
            <person name="Beeson K."/>
            <person name="Sutton G."/>
            <person name="Rogers Y.-H."/>
            <person name="Friedman R."/>
            <person name="Frazier M."/>
            <person name="Venter J.C."/>
        </authorList>
    </citation>
    <scope>NUCLEOTIDE SEQUENCE [LARGE SCALE GENOMIC DNA]</scope>
    <source>
        <strain evidence="3 4">DFL-43</strain>
    </source>
</reference>
<keyword evidence="3" id="KW-0560">Oxidoreductase</keyword>
<dbReference type="SUPFAM" id="SSF82544">
    <property type="entry name" value="GckA/TtuD-like"/>
    <property type="match status" value="1"/>
</dbReference>
<dbReference type="InterPro" id="IPR007835">
    <property type="entry name" value="MOFRL"/>
</dbReference>
<dbReference type="Gene3D" id="3.40.50.10180">
    <property type="entry name" value="Glycerate kinase, MOFRL-like N-terminal domain"/>
    <property type="match status" value="1"/>
</dbReference>
<gene>
    <name evidence="3" type="ORF">HPDFL43_01820</name>
</gene>
<comment type="caution">
    <text evidence="3">The sequence shown here is derived from an EMBL/GenBank/DDBJ whole genome shotgun (WGS) entry which is preliminary data.</text>
</comment>
<name>A9D007_HOEPD</name>
<dbReference type="PANTHER" id="PTHR12227">
    <property type="entry name" value="GLYCERATE KINASE"/>
    <property type="match status" value="1"/>
</dbReference>
<evidence type="ECO:0000259" key="1">
    <source>
        <dbReference type="Pfam" id="PF05161"/>
    </source>
</evidence>